<organism evidence="1 2">
    <name type="scientific">Morus notabilis</name>
    <dbReference type="NCBI Taxonomy" id="981085"/>
    <lineage>
        <taxon>Eukaryota</taxon>
        <taxon>Viridiplantae</taxon>
        <taxon>Streptophyta</taxon>
        <taxon>Embryophyta</taxon>
        <taxon>Tracheophyta</taxon>
        <taxon>Spermatophyta</taxon>
        <taxon>Magnoliopsida</taxon>
        <taxon>eudicotyledons</taxon>
        <taxon>Gunneridae</taxon>
        <taxon>Pentapetalae</taxon>
        <taxon>rosids</taxon>
        <taxon>fabids</taxon>
        <taxon>Rosales</taxon>
        <taxon>Moraceae</taxon>
        <taxon>Moreae</taxon>
        <taxon>Morus</taxon>
    </lineage>
</organism>
<evidence type="ECO:0000313" key="1">
    <source>
        <dbReference type="EMBL" id="EXB39774.1"/>
    </source>
</evidence>
<dbReference type="Proteomes" id="UP000030645">
    <property type="component" value="Unassembled WGS sequence"/>
</dbReference>
<reference evidence="2" key="1">
    <citation type="submission" date="2013-01" db="EMBL/GenBank/DDBJ databases">
        <title>Draft Genome Sequence of a Mulberry Tree, Morus notabilis C.K. Schneid.</title>
        <authorList>
            <person name="He N."/>
            <person name="Zhao S."/>
        </authorList>
    </citation>
    <scope>NUCLEOTIDE SEQUENCE</scope>
</reference>
<keyword evidence="2" id="KW-1185">Reference proteome</keyword>
<evidence type="ECO:0000313" key="2">
    <source>
        <dbReference type="Proteomes" id="UP000030645"/>
    </source>
</evidence>
<gene>
    <name evidence="1" type="ORF">L484_016618</name>
</gene>
<sequence>MFRRRSGLKIGTWEKGTGMAGDYVSERNLGMGLYLGLGLDRSHGCKSGPILCMPNTMHLLVIN</sequence>
<proteinExistence type="predicted"/>
<protein>
    <submittedName>
        <fullName evidence="1">Uncharacterized protein</fullName>
    </submittedName>
</protein>
<name>W9R7I6_9ROSA</name>
<dbReference type="AlphaFoldDB" id="W9R7I6"/>
<accession>W9R7I6</accession>
<dbReference type="EMBL" id="KE343734">
    <property type="protein sequence ID" value="EXB39774.1"/>
    <property type="molecule type" value="Genomic_DNA"/>
</dbReference>